<organism evidence="2 3">
    <name type="scientific">Jannaschia faecimaris</name>
    <dbReference type="NCBI Taxonomy" id="1244108"/>
    <lineage>
        <taxon>Bacteria</taxon>
        <taxon>Pseudomonadati</taxon>
        <taxon>Pseudomonadota</taxon>
        <taxon>Alphaproteobacteria</taxon>
        <taxon>Rhodobacterales</taxon>
        <taxon>Roseobacteraceae</taxon>
        <taxon>Jannaschia</taxon>
    </lineage>
</organism>
<evidence type="ECO:0000259" key="1">
    <source>
        <dbReference type="Pfam" id="PF20172"/>
    </source>
</evidence>
<dbReference type="Pfam" id="PF20172">
    <property type="entry name" value="DUF6538"/>
    <property type="match status" value="1"/>
</dbReference>
<proteinExistence type="predicted"/>
<evidence type="ECO:0000313" key="3">
    <source>
        <dbReference type="Proteomes" id="UP000198914"/>
    </source>
</evidence>
<dbReference type="EMBL" id="FNPX01000033">
    <property type="protein sequence ID" value="SDZ61097.1"/>
    <property type="molecule type" value="Genomic_DNA"/>
</dbReference>
<protein>
    <recommendedName>
        <fullName evidence="1">DUF6538 domain-containing protein</fullName>
    </recommendedName>
</protein>
<dbReference type="AlphaFoldDB" id="A0A1H3UFP1"/>
<evidence type="ECO:0000313" key="2">
    <source>
        <dbReference type="EMBL" id="SDZ61097.1"/>
    </source>
</evidence>
<dbReference type="InterPro" id="IPR046668">
    <property type="entry name" value="DUF6538"/>
</dbReference>
<accession>A0A1H3UFP1</accession>
<feature type="domain" description="DUF6538" evidence="1">
    <location>
        <begin position="7"/>
        <end position="65"/>
    </location>
</feature>
<dbReference type="STRING" id="1244108.SAMN05444004_1331"/>
<sequence length="94" mass="10833">MAGKVRHLLNRDGRYFARLVVPKKLRRHLDDKTELRTPLGPDYKNALRLLPGAVAELQHKIAQAERKVMPKTISDAVARYPLRHTEIAALHYRT</sequence>
<dbReference type="RefSeq" id="WP_211605546.1">
    <property type="nucleotide sequence ID" value="NZ_FNPX01000033.1"/>
</dbReference>
<dbReference type="Proteomes" id="UP000198914">
    <property type="component" value="Unassembled WGS sequence"/>
</dbReference>
<reference evidence="3" key="1">
    <citation type="submission" date="2016-10" db="EMBL/GenBank/DDBJ databases">
        <authorList>
            <person name="Varghese N."/>
            <person name="Submissions S."/>
        </authorList>
    </citation>
    <scope>NUCLEOTIDE SEQUENCE [LARGE SCALE GENOMIC DNA]</scope>
    <source>
        <strain evidence="3">DSM 100420</strain>
    </source>
</reference>
<gene>
    <name evidence="2" type="ORF">SAMN05444004_1331</name>
</gene>
<keyword evidence="3" id="KW-1185">Reference proteome</keyword>
<name>A0A1H3UFP1_9RHOB</name>